<keyword evidence="2" id="KW-0288">FMN</keyword>
<keyword evidence="5" id="KW-1185">Reference proteome</keyword>
<gene>
    <name evidence="4" type="ORF">EW146_g4882</name>
</gene>
<dbReference type="Gene3D" id="3.20.20.70">
    <property type="entry name" value="Aldolase class I"/>
    <property type="match status" value="1"/>
</dbReference>
<evidence type="ECO:0000313" key="4">
    <source>
        <dbReference type="EMBL" id="THH15622.1"/>
    </source>
</evidence>
<reference evidence="4 5" key="1">
    <citation type="submission" date="2019-02" db="EMBL/GenBank/DDBJ databases">
        <title>Genome sequencing of the rare red list fungi Bondarzewia mesenterica.</title>
        <authorList>
            <person name="Buettner E."/>
            <person name="Kellner H."/>
        </authorList>
    </citation>
    <scope>NUCLEOTIDE SEQUENCE [LARGE SCALE GENOMIC DNA]</scope>
    <source>
        <strain evidence="4 5">DSM 108281</strain>
    </source>
</reference>
<protein>
    <submittedName>
        <fullName evidence="4">Uncharacterized protein</fullName>
    </submittedName>
</protein>
<dbReference type="Proteomes" id="UP000310158">
    <property type="component" value="Unassembled WGS sequence"/>
</dbReference>
<evidence type="ECO:0000256" key="1">
    <source>
        <dbReference type="ARBA" id="ARBA00022630"/>
    </source>
</evidence>
<comment type="caution">
    <text evidence="4">The sequence shown here is derived from an EMBL/GenBank/DDBJ whole genome shotgun (WGS) entry which is preliminary data.</text>
</comment>
<dbReference type="OrthoDB" id="2349068at2759"/>
<dbReference type="SUPFAM" id="SSF51412">
    <property type="entry name" value="Inosine monophosphate dehydrogenase (IMPDH)"/>
    <property type="match status" value="1"/>
</dbReference>
<keyword evidence="3" id="KW-0560">Oxidoreductase</keyword>
<accession>A0A4S4LT73</accession>
<dbReference type="InterPro" id="IPR013785">
    <property type="entry name" value="Aldolase_TIM"/>
</dbReference>
<dbReference type="InterPro" id="IPR004136">
    <property type="entry name" value="NMO"/>
</dbReference>
<dbReference type="Pfam" id="PF03060">
    <property type="entry name" value="NMO"/>
    <property type="match status" value="1"/>
</dbReference>
<dbReference type="PANTHER" id="PTHR32332">
    <property type="entry name" value="2-NITROPROPANE DIOXYGENASE"/>
    <property type="match status" value="1"/>
</dbReference>
<dbReference type="EMBL" id="SGPL01000200">
    <property type="protein sequence ID" value="THH15622.1"/>
    <property type="molecule type" value="Genomic_DNA"/>
</dbReference>
<dbReference type="GO" id="GO:0018580">
    <property type="term" value="F:nitronate monooxygenase activity"/>
    <property type="evidence" value="ECO:0007669"/>
    <property type="project" value="InterPro"/>
</dbReference>
<evidence type="ECO:0000256" key="2">
    <source>
        <dbReference type="ARBA" id="ARBA00022643"/>
    </source>
</evidence>
<evidence type="ECO:0000313" key="5">
    <source>
        <dbReference type="Proteomes" id="UP000310158"/>
    </source>
</evidence>
<keyword evidence="1" id="KW-0285">Flavoprotein</keyword>
<organism evidence="4 5">
    <name type="scientific">Bondarzewia mesenterica</name>
    <dbReference type="NCBI Taxonomy" id="1095465"/>
    <lineage>
        <taxon>Eukaryota</taxon>
        <taxon>Fungi</taxon>
        <taxon>Dikarya</taxon>
        <taxon>Basidiomycota</taxon>
        <taxon>Agaricomycotina</taxon>
        <taxon>Agaricomycetes</taxon>
        <taxon>Russulales</taxon>
        <taxon>Bondarzewiaceae</taxon>
        <taxon>Bondarzewia</taxon>
    </lineage>
</organism>
<dbReference type="AlphaFoldDB" id="A0A4S4LT73"/>
<name>A0A4S4LT73_9AGAM</name>
<dbReference type="CDD" id="cd04730">
    <property type="entry name" value="NPD_like"/>
    <property type="match status" value="1"/>
</dbReference>
<evidence type="ECO:0000256" key="3">
    <source>
        <dbReference type="ARBA" id="ARBA00023002"/>
    </source>
</evidence>
<sequence>MASPTLISVNTAITRLLGTHTPVVLAPMAGASGGALSSQVTLAGGFGFIASGYGSLEAFRKELDIARSALNVSSGTLPIGAGFLGWVLDRSDTKGVDYLYEALNNRVRAVWLSFGNDLGRWVDVVRGHDQKLGNDPKTLIFIQVNSPEQALVAARDWKVDVLVAQGIEAGGHGSASAPPLLTLIPSILSVLPPSSSSPPLLAAGGLTSGAHLAACLMLGAEGVVMGTRFLLTPESVYSDAQKRALLAAKTGSTVRSMVFDKLRGTLGWPAGIDGRALRMPYVKEYEDGANVETLKQNFEEGMKKGDPSSMVVWAGSSIGLVNEVKPAREIVQEVHADLIERLRVSSSLVQEV</sequence>
<dbReference type="PANTHER" id="PTHR32332:SF31">
    <property type="entry name" value="2-NITROPROPANE DIOXYGENASE FAMILY, PUTATIVE (AFU_ORTHOLOGUE AFUA_2G09850)-RELATED"/>
    <property type="match status" value="1"/>
</dbReference>
<proteinExistence type="predicted"/>